<accession>A0A395GKD3</accession>
<dbReference type="EMBL" id="KZ824483">
    <property type="protein sequence ID" value="RAK95945.1"/>
    <property type="molecule type" value="Genomic_DNA"/>
</dbReference>
<dbReference type="VEuPathDB" id="FungiDB:BO80DRAFT_485751"/>
<evidence type="ECO:0000313" key="2">
    <source>
        <dbReference type="Proteomes" id="UP000249402"/>
    </source>
</evidence>
<proteinExistence type="predicted"/>
<dbReference type="STRING" id="1448316.A0A395GKD3"/>
<gene>
    <name evidence="1" type="ORF">BO80DRAFT_485751</name>
</gene>
<dbReference type="GeneID" id="37228369"/>
<sequence length="79" mass="9270">MRTRSLTADANIAMNRLVQTATRDWLRKYGVSCLEIRRVADQFGKLFPDNSHDKRGLWREYLTHALVLAHENDFIPQLK</sequence>
<reference evidence="1 2" key="1">
    <citation type="submission" date="2018-02" db="EMBL/GenBank/DDBJ databases">
        <title>The genomes of Aspergillus section Nigri reveals drivers in fungal speciation.</title>
        <authorList>
            <consortium name="DOE Joint Genome Institute"/>
            <person name="Vesth T.C."/>
            <person name="Nybo J."/>
            <person name="Theobald S."/>
            <person name="Brandl J."/>
            <person name="Frisvad J.C."/>
            <person name="Nielsen K.F."/>
            <person name="Lyhne E.K."/>
            <person name="Kogle M.E."/>
            <person name="Kuo A."/>
            <person name="Riley R."/>
            <person name="Clum A."/>
            <person name="Nolan M."/>
            <person name="Lipzen A."/>
            <person name="Salamov A."/>
            <person name="Henrissat B."/>
            <person name="Wiebenga A."/>
            <person name="De vries R.P."/>
            <person name="Grigoriev I.V."/>
            <person name="Mortensen U.H."/>
            <person name="Andersen M.R."/>
            <person name="Baker S.E."/>
        </authorList>
    </citation>
    <scope>NUCLEOTIDE SEQUENCE [LARGE SCALE GENOMIC DNA]</scope>
    <source>
        <strain evidence="1 2">CBS 121593</strain>
    </source>
</reference>
<evidence type="ECO:0000313" key="1">
    <source>
        <dbReference type="EMBL" id="RAK95945.1"/>
    </source>
</evidence>
<name>A0A395GKD3_9EURO</name>
<protein>
    <submittedName>
        <fullName evidence="1">Uncharacterized protein</fullName>
    </submittedName>
</protein>
<dbReference type="Proteomes" id="UP000249402">
    <property type="component" value="Unassembled WGS sequence"/>
</dbReference>
<dbReference type="RefSeq" id="XP_025570273.1">
    <property type="nucleotide sequence ID" value="XM_025723504.1"/>
</dbReference>
<keyword evidence="2" id="KW-1185">Reference proteome</keyword>
<dbReference type="AlphaFoldDB" id="A0A395GKD3"/>
<organism evidence="1 2">
    <name type="scientific">Aspergillus ibericus CBS 121593</name>
    <dbReference type="NCBI Taxonomy" id="1448316"/>
    <lineage>
        <taxon>Eukaryota</taxon>
        <taxon>Fungi</taxon>
        <taxon>Dikarya</taxon>
        <taxon>Ascomycota</taxon>
        <taxon>Pezizomycotina</taxon>
        <taxon>Eurotiomycetes</taxon>
        <taxon>Eurotiomycetidae</taxon>
        <taxon>Eurotiales</taxon>
        <taxon>Aspergillaceae</taxon>
        <taxon>Aspergillus</taxon>
        <taxon>Aspergillus subgen. Circumdati</taxon>
    </lineage>
</organism>